<dbReference type="Gene3D" id="1.10.10.10">
    <property type="entry name" value="Winged helix-like DNA-binding domain superfamily/Winged helix DNA-binding domain"/>
    <property type="match status" value="1"/>
</dbReference>
<evidence type="ECO:0000256" key="5">
    <source>
        <dbReference type="ARBA" id="ARBA00023125"/>
    </source>
</evidence>
<dbReference type="InterPro" id="IPR039420">
    <property type="entry name" value="WalR-like"/>
</dbReference>
<dbReference type="FunFam" id="3.40.50.2300:FF:000001">
    <property type="entry name" value="DNA-binding response regulator PhoB"/>
    <property type="match status" value="1"/>
</dbReference>
<evidence type="ECO:0000313" key="15">
    <source>
        <dbReference type="Proteomes" id="UP000284220"/>
    </source>
</evidence>
<dbReference type="PANTHER" id="PTHR48111:SF21">
    <property type="entry name" value="DNA-BINDING DUAL MASTER TRANSCRIPTIONAL REGULATOR RPAA"/>
    <property type="match status" value="1"/>
</dbReference>
<evidence type="ECO:0000313" key="14">
    <source>
        <dbReference type="Proteomes" id="UP000265828"/>
    </source>
</evidence>
<dbReference type="AlphaFoldDB" id="A0A395X3V6"/>
<dbReference type="Gene3D" id="6.10.250.690">
    <property type="match status" value="1"/>
</dbReference>
<feature type="domain" description="Response regulatory" evidence="10">
    <location>
        <begin position="5"/>
        <end position="119"/>
    </location>
</feature>
<dbReference type="InterPro" id="IPR001867">
    <property type="entry name" value="OmpR/PhoB-type_DNA-bd"/>
</dbReference>
<keyword evidence="5 9" id="KW-0238">DNA-binding</keyword>
<comment type="function">
    <text evidence="7">May play the central regulatory role in sporulation. It may be an element of the effector pathway responsible for the activation of sporulation genes in response to nutritional stress. Spo0A may act in concert with spo0H (a sigma factor) to control the expression of some genes that are critical to the sporulation process.</text>
</comment>
<dbReference type="GO" id="GO:0006355">
    <property type="term" value="P:regulation of DNA-templated transcription"/>
    <property type="evidence" value="ECO:0007669"/>
    <property type="project" value="InterPro"/>
</dbReference>
<dbReference type="InterPro" id="IPR001789">
    <property type="entry name" value="Sig_transdc_resp-reg_receiver"/>
</dbReference>
<gene>
    <name evidence="13" type="ORF">DW272_13860</name>
    <name evidence="12" type="ORF">DWW07_18465</name>
</gene>
<evidence type="ECO:0000256" key="8">
    <source>
        <dbReference type="PROSITE-ProRule" id="PRU00169"/>
    </source>
</evidence>
<dbReference type="CDD" id="cd17574">
    <property type="entry name" value="REC_OmpR"/>
    <property type="match status" value="1"/>
</dbReference>
<evidence type="ECO:0000256" key="6">
    <source>
        <dbReference type="ARBA" id="ARBA00023163"/>
    </source>
</evidence>
<dbReference type="EMBL" id="QRHZ01000008">
    <property type="protein sequence ID" value="RHG15239.1"/>
    <property type="molecule type" value="Genomic_DNA"/>
</dbReference>
<dbReference type="Gene3D" id="3.40.50.2300">
    <property type="match status" value="1"/>
</dbReference>
<accession>A0A395X3V6</accession>
<evidence type="ECO:0000256" key="2">
    <source>
        <dbReference type="ARBA" id="ARBA00022553"/>
    </source>
</evidence>
<dbReference type="InterPro" id="IPR011006">
    <property type="entry name" value="CheY-like_superfamily"/>
</dbReference>
<evidence type="ECO:0000256" key="7">
    <source>
        <dbReference type="ARBA" id="ARBA00024867"/>
    </source>
</evidence>
<evidence type="ECO:0000313" key="12">
    <source>
        <dbReference type="EMBL" id="RGV60030.1"/>
    </source>
</evidence>
<feature type="domain" description="OmpR/PhoB-type" evidence="11">
    <location>
        <begin position="127"/>
        <end position="227"/>
    </location>
</feature>
<comment type="caution">
    <text evidence="12">The sequence shown here is derived from an EMBL/GenBank/DDBJ whole genome shotgun (WGS) entry which is preliminary data.</text>
</comment>
<dbReference type="RefSeq" id="WP_117628696.1">
    <property type="nucleotide sequence ID" value="NZ_JBCJBW010000027.1"/>
</dbReference>
<dbReference type="Proteomes" id="UP000265828">
    <property type="component" value="Unassembled WGS sequence"/>
</dbReference>
<reference evidence="14 15" key="1">
    <citation type="submission" date="2018-08" db="EMBL/GenBank/DDBJ databases">
        <title>A genome reference for cultivated species of the human gut microbiota.</title>
        <authorList>
            <person name="Zou Y."/>
            <person name="Xue W."/>
            <person name="Luo G."/>
        </authorList>
    </citation>
    <scope>NUCLEOTIDE SEQUENCE [LARGE SCALE GENOMIC DNA]</scope>
    <source>
        <strain evidence="12 14">AF14-23</strain>
        <strain evidence="13 15">AM22-9LB</strain>
    </source>
</reference>
<dbReference type="SMART" id="SM00862">
    <property type="entry name" value="Trans_reg_C"/>
    <property type="match status" value="1"/>
</dbReference>
<dbReference type="PROSITE" id="PS50110">
    <property type="entry name" value="RESPONSE_REGULATORY"/>
    <property type="match status" value="1"/>
</dbReference>
<proteinExistence type="predicted"/>
<keyword evidence="4" id="KW-0805">Transcription regulation</keyword>
<organism evidence="12 14">
    <name type="scientific">Blautia obeum</name>
    <dbReference type="NCBI Taxonomy" id="40520"/>
    <lineage>
        <taxon>Bacteria</taxon>
        <taxon>Bacillati</taxon>
        <taxon>Bacillota</taxon>
        <taxon>Clostridia</taxon>
        <taxon>Lachnospirales</taxon>
        <taxon>Lachnospiraceae</taxon>
        <taxon>Blautia</taxon>
    </lineage>
</organism>
<dbReference type="GO" id="GO:0000976">
    <property type="term" value="F:transcription cis-regulatory region binding"/>
    <property type="evidence" value="ECO:0007669"/>
    <property type="project" value="TreeGrafter"/>
</dbReference>
<evidence type="ECO:0000259" key="11">
    <source>
        <dbReference type="PROSITE" id="PS51755"/>
    </source>
</evidence>
<evidence type="ECO:0000313" key="13">
    <source>
        <dbReference type="EMBL" id="RHG15239.1"/>
    </source>
</evidence>
<feature type="DNA-binding region" description="OmpR/PhoB-type" evidence="9">
    <location>
        <begin position="127"/>
        <end position="227"/>
    </location>
</feature>
<dbReference type="SMART" id="SM00448">
    <property type="entry name" value="REC"/>
    <property type="match status" value="1"/>
</dbReference>
<dbReference type="GO" id="GO:0005829">
    <property type="term" value="C:cytosol"/>
    <property type="evidence" value="ECO:0007669"/>
    <property type="project" value="TreeGrafter"/>
</dbReference>
<evidence type="ECO:0000259" key="10">
    <source>
        <dbReference type="PROSITE" id="PS50110"/>
    </source>
</evidence>
<keyword evidence="6" id="KW-0804">Transcription</keyword>
<dbReference type="PANTHER" id="PTHR48111">
    <property type="entry name" value="REGULATOR OF RPOS"/>
    <property type="match status" value="1"/>
</dbReference>
<evidence type="ECO:0000256" key="3">
    <source>
        <dbReference type="ARBA" id="ARBA00023012"/>
    </source>
</evidence>
<protein>
    <recommendedName>
        <fullName evidence="1">Stage 0 sporulation protein A homolog</fullName>
    </recommendedName>
</protein>
<dbReference type="GO" id="GO:0032993">
    <property type="term" value="C:protein-DNA complex"/>
    <property type="evidence" value="ECO:0007669"/>
    <property type="project" value="TreeGrafter"/>
</dbReference>
<dbReference type="Pfam" id="PF00072">
    <property type="entry name" value="Response_reg"/>
    <property type="match status" value="1"/>
</dbReference>
<evidence type="ECO:0000256" key="1">
    <source>
        <dbReference type="ARBA" id="ARBA00018672"/>
    </source>
</evidence>
<dbReference type="EMBL" id="QRZI01000029">
    <property type="protein sequence ID" value="RGV60030.1"/>
    <property type="molecule type" value="Genomic_DNA"/>
</dbReference>
<dbReference type="SUPFAM" id="SSF52172">
    <property type="entry name" value="CheY-like"/>
    <property type="match status" value="1"/>
</dbReference>
<keyword evidence="3" id="KW-0902">Two-component regulatory system</keyword>
<dbReference type="GO" id="GO:0000156">
    <property type="term" value="F:phosphorelay response regulator activity"/>
    <property type="evidence" value="ECO:0007669"/>
    <property type="project" value="TreeGrafter"/>
</dbReference>
<evidence type="ECO:0000256" key="9">
    <source>
        <dbReference type="PROSITE-ProRule" id="PRU01091"/>
    </source>
</evidence>
<name>A0A395X3V6_9FIRM</name>
<feature type="modified residue" description="4-aspartylphosphate" evidence="8">
    <location>
        <position position="55"/>
    </location>
</feature>
<keyword evidence="2 8" id="KW-0597">Phosphoprotein</keyword>
<dbReference type="Pfam" id="PF00486">
    <property type="entry name" value="Trans_reg_C"/>
    <property type="match status" value="1"/>
</dbReference>
<dbReference type="CDD" id="cd00383">
    <property type="entry name" value="trans_reg_C"/>
    <property type="match status" value="1"/>
</dbReference>
<sequence>MEQRSILIVDDQKDLCEMIETIFTNAGFTNLTIANTGAQALHLWSTLNPDMIILDVMLPDIDGFTILKDVRESSRIPILMLTARGEADSKFLGFENGADDYLTKPFLPKELLLRVQALMKRAYPNPNHIVHLAASTVDLDCAKVQCGNKTFTLTSKELLLFKKLYENVGRIVTTGSLCQTICGDYYWEGYESTLVTHIRHLRQKIEASPSTPQSLITTKGIGYRLYLKGEKP</sequence>
<dbReference type="Proteomes" id="UP000284220">
    <property type="component" value="Unassembled WGS sequence"/>
</dbReference>
<dbReference type="InterPro" id="IPR036388">
    <property type="entry name" value="WH-like_DNA-bd_sf"/>
</dbReference>
<evidence type="ECO:0000256" key="4">
    <source>
        <dbReference type="ARBA" id="ARBA00023015"/>
    </source>
</evidence>
<dbReference type="PROSITE" id="PS51755">
    <property type="entry name" value="OMPR_PHOB"/>
    <property type="match status" value="1"/>
</dbReference>